<evidence type="ECO:0000256" key="2">
    <source>
        <dbReference type="SAM" id="Phobius"/>
    </source>
</evidence>
<feature type="transmembrane region" description="Helical" evidence="2">
    <location>
        <begin position="544"/>
        <end position="569"/>
    </location>
</feature>
<feature type="compositionally biased region" description="Low complexity" evidence="1">
    <location>
        <begin position="383"/>
        <end position="394"/>
    </location>
</feature>
<reference evidence="3 4" key="1">
    <citation type="submission" date="2017-10" db="EMBL/GenBank/DDBJ databases">
        <title>Development of genomic resources for the powdery mildew, Erysiphe pulchra.</title>
        <authorList>
            <person name="Wadl P.A."/>
            <person name="Mack B.M."/>
            <person name="Moore G."/>
            <person name="Beltz S.B."/>
        </authorList>
    </citation>
    <scope>NUCLEOTIDE SEQUENCE [LARGE SCALE GENOMIC DNA]</scope>
    <source>
        <strain evidence="3">Cflorida</strain>
    </source>
</reference>
<sequence length="728" mass="81024">MSEFKSIQTRFGGKPSAKSKSKEEIQNSSFSLQIVSPSAGVPKSLDFHDLPVTTQVKDLKKLIRDTLCCRPPDDLQRLIHHGRMLTRETETMSEIFGEEALRNSNIQIVHLVLRPGPENLDNSNSNDGKATNSIANPTSTRHSQIQATEIPIQSLPSANHNRDLQTRPLVTSHQHQQQQTVLIQLEELQSLMGQRLLQLQHETLRLNQELHNLGVQTSFRPNFSESGQHEQLLPCQSTSSTQDFKSSDQAKIISNSQNQTKISRMSQISRINEDLVDGNTIQETTISRPGQESQVYQRFDQPVSNRENIFPNAQELQESSIDTFEATTNLHSQNHQQSFEQLSNFTNDLRSILQNSNRLSSLNQQYDSRGSFNINSESTGPKISSSPAIPTSSTDPVLNSIPLGSNSKSTSETSGADFSQPNTFINSKPLVYILSSPSGPRAILMSNAHSYFTPSRNSGRNRFNIGNSGPVGISSSIFLDRGRSARRQARETRNQNEHAAEPRAAAAQANLRAGGIRIQVGQILWLIIRLAGFVWFFTAGNPSWSRWLVASGFAFFVFIILTGVLNGAVEQLWSPIRRHLESLVPLGPVHPPNIPLQPNRIPVMGRGEDRSQARPQLNDSRSQLNNIEISGRSAEQGAQFNNGVLMNRLRRLEQSLILFVASLVPGVSERHIAHREAQANREIERQQQLMQVTAEQASRGSSENNISAPIQDGENSITNDPNQTDRPR</sequence>
<keyword evidence="4" id="KW-1185">Reference proteome</keyword>
<comment type="caution">
    <text evidence="3">The sequence shown here is derived from an EMBL/GenBank/DDBJ whole genome shotgun (WGS) entry which is preliminary data.</text>
</comment>
<feature type="region of interest" description="Disordered" evidence="1">
    <location>
        <begin position="370"/>
        <end position="420"/>
    </location>
</feature>
<feature type="region of interest" description="Disordered" evidence="1">
    <location>
        <begin position="117"/>
        <end position="144"/>
    </location>
</feature>
<feature type="region of interest" description="Disordered" evidence="1">
    <location>
        <begin position="690"/>
        <end position="728"/>
    </location>
</feature>
<evidence type="ECO:0000313" key="4">
    <source>
        <dbReference type="Proteomes" id="UP000237438"/>
    </source>
</evidence>
<feature type="compositionally biased region" description="Polar residues" evidence="1">
    <location>
        <begin position="370"/>
        <end position="382"/>
    </location>
</feature>
<keyword evidence="2" id="KW-0812">Transmembrane</keyword>
<dbReference type="EMBL" id="PEDP01000036">
    <property type="protein sequence ID" value="POS88059.1"/>
    <property type="molecule type" value="Genomic_DNA"/>
</dbReference>
<protein>
    <recommendedName>
        <fullName evidence="5">Ubiquitin-like domain-containing protein</fullName>
    </recommendedName>
</protein>
<feature type="compositionally biased region" description="Polar residues" evidence="1">
    <location>
        <begin position="690"/>
        <end position="722"/>
    </location>
</feature>
<dbReference type="STRING" id="225359.A0A2S4Q190"/>
<name>A0A2S4Q190_9PEZI</name>
<feature type="region of interest" description="Disordered" evidence="1">
    <location>
        <begin position="1"/>
        <end position="25"/>
    </location>
</feature>
<feature type="transmembrane region" description="Helical" evidence="2">
    <location>
        <begin position="520"/>
        <end position="538"/>
    </location>
</feature>
<dbReference type="InterPro" id="IPR039751">
    <property type="entry name" value="HERPUD1/2"/>
</dbReference>
<feature type="compositionally biased region" description="Polar residues" evidence="1">
    <location>
        <begin position="402"/>
        <end position="420"/>
    </location>
</feature>
<dbReference type="InterPro" id="IPR029071">
    <property type="entry name" value="Ubiquitin-like_domsf"/>
</dbReference>
<evidence type="ECO:0000313" key="3">
    <source>
        <dbReference type="EMBL" id="POS88059.1"/>
    </source>
</evidence>
<dbReference type="Proteomes" id="UP000237438">
    <property type="component" value="Unassembled WGS sequence"/>
</dbReference>
<accession>A0A2S4Q190</accession>
<keyword evidence="2" id="KW-1133">Transmembrane helix</keyword>
<dbReference type="SUPFAM" id="SSF54236">
    <property type="entry name" value="Ubiquitin-like"/>
    <property type="match status" value="1"/>
</dbReference>
<dbReference type="PANTHER" id="PTHR12943:SF27">
    <property type="entry name" value="HOMOCYSTEINE-INDUCED ENDOPLASMIC RETICULUM PROTEIN, ISOFORM A"/>
    <property type="match status" value="1"/>
</dbReference>
<feature type="non-terminal residue" evidence="3">
    <location>
        <position position="728"/>
    </location>
</feature>
<dbReference type="AlphaFoldDB" id="A0A2S4Q190"/>
<feature type="compositionally biased region" description="Polar residues" evidence="1">
    <location>
        <begin position="120"/>
        <end position="144"/>
    </location>
</feature>
<keyword evidence="2" id="KW-0472">Membrane</keyword>
<dbReference type="PANTHER" id="PTHR12943">
    <property type="entry name" value="HOMOCYSTEINE-RESPONSIVE ENDOPLASMIC RETICULUM-RESIDENT UNIQUITIN-LIKE DOMAIN HERPUD PROTEIN FAMILY MEMBER"/>
    <property type="match status" value="1"/>
</dbReference>
<organism evidence="3 4">
    <name type="scientific">Erysiphe pulchra</name>
    <dbReference type="NCBI Taxonomy" id="225359"/>
    <lineage>
        <taxon>Eukaryota</taxon>
        <taxon>Fungi</taxon>
        <taxon>Dikarya</taxon>
        <taxon>Ascomycota</taxon>
        <taxon>Pezizomycotina</taxon>
        <taxon>Leotiomycetes</taxon>
        <taxon>Erysiphales</taxon>
        <taxon>Erysiphaceae</taxon>
        <taxon>Erysiphe</taxon>
    </lineage>
</organism>
<dbReference type="GO" id="GO:0030968">
    <property type="term" value="P:endoplasmic reticulum unfolded protein response"/>
    <property type="evidence" value="ECO:0007669"/>
    <property type="project" value="TreeGrafter"/>
</dbReference>
<dbReference type="OrthoDB" id="21589at2759"/>
<evidence type="ECO:0008006" key="5">
    <source>
        <dbReference type="Google" id="ProtNLM"/>
    </source>
</evidence>
<dbReference type="Gene3D" id="3.10.20.90">
    <property type="entry name" value="Phosphatidylinositol 3-kinase Catalytic Subunit, Chain A, domain 1"/>
    <property type="match status" value="1"/>
</dbReference>
<gene>
    <name evidence="3" type="ORF">EPUL_000480</name>
</gene>
<proteinExistence type="predicted"/>
<evidence type="ECO:0000256" key="1">
    <source>
        <dbReference type="SAM" id="MobiDB-lite"/>
    </source>
</evidence>